<reference evidence="2" key="1">
    <citation type="journal article" date="2019" name="Int. J. Syst. Evol. Microbiol.">
        <title>The Global Catalogue of Microorganisms (GCM) 10K type strain sequencing project: providing services to taxonomists for standard genome sequencing and annotation.</title>
        <authorList>
            <consortium name="The Broad Institute Genomics Platform"/>
            <consortium name="The Broad Institute Genome Sequencing Center for Infectious Disease"/>
            <person name="Wu L."/>
            <person name="Ma J."/>
        </authorList>
    </citation>
    <scope>NUCLEOTIDE SEQUENCE [LARGE SCALE GENOMIC DNA]</scope>
    <source>
        <strain evidence="2">JCM 16259</strain>
    </source>
</reference>
<comment type="caution">
    <text evidence="1">The sequence shown here is derived from an EMBL/GenBank/DDBJ whole genome shotgun (WGS) entry which is preliminary data.</text>
</comment>
<dbReference type="EMBL" id="BAAARE010000011">
    <property type="protein sequence ID" value="GAA2488226.1"/>
    <property type="molecule type" value="Genomic_DNA"/>
</dbReference>
<evidence type="ECO:0000313" key="2">
    <source>
        <dbReference type="Proteomes" id="UP001500730"/>
    </source>
</evidence>
<gene>
    <name evidence="1" type="ORF">GCM10009858_27860</name>
</gene>
<protein>
    <submittedName>
        <fullName evidence="1">Uncharacterized protein</fullName>
    </submittedName>
</protein>
<dbReference type="Proteomes" id="UP001500730">
    <property type="component" value="Unassembled WGS sequence"/>
</dbReference>
<sequence length="145" mass="15937">MVPSALCPAWICLVSKDQLGSVIGLLFLGRVDDRGSVRWRTWCTDGSVRERVSPRLPERLVASTGQVFTRGTPPRLEGCRPASRGLSLALMTYRGVYVCVSVLRERLSSSWTPRLTRQAAASGMAGAWTCSSWRRSLGRPTNPNS</sequence>
<keyword evidence="2" id="KW-1185">Reference proteome</keyword>
<accession>A0ABP5Z0I2</accession>
<name>A0ABP5Z0I2_9MICO</name>
<evidence type="ECO:0000313" key="1">
    <source>
        <dbReference type="EMBL" id="GAA2488226.1"/>
    </source>
</evidence>
<organism evidence="1 2">
    <name type="scientific">Terrabacter carboxydivorans</name>
    <dbReference type="NCBI Taxonomy" id="619730"/>
    <lineage>
        <taxon>Bacteria</taxon>
        <taxon>Bacillati</taxon>
        <taxon>Actinomycetota</taxon>
        <taxon>Actinomycetes</taxon>
        <taxon>Micrococcales</taxon>
        <taxon>Intrasporangiaceae</taxon>
        <taxon>Terrabacter</taxon>
    </lineage>
</organism>
<proteinExistence type="predicted"/>